<evidence type="ECO:0000313" key="2">
    <source>
        <dbReference type="EMBL" id="SFS76295.1"/>
    </source>
</evidence>
<proteinExistence type="predicted"/>
<evidence type="ECO:0000313" key="3">
    <source>
        <dbReference type="Proteomes" id="UP000198788"/>
    </source>
</evidence>
<organism evidence="2 3">
    <name type="scientific">Brevundimonas viscosa</name>
    <dbReference type="NCBI Taxonomy" id="871741"/>
    <lineage>
        <taxon>Bacteria</taxon>
        <taxon>Pseudomonadati</taxon>
        <taxon>Pseudomonadota</taxon>
        <taxon>Alphaproteobacteria</taxon>
        <taxon>Caulobacterales</taxon>
        <taxon>Caulobacteraceae</taxon>
        <taxon>Brevundimonas</taxon>
    </lineage>
</organism>
<feature type="compositionally biased region" description="Basic and acidic residues" evidence="1">
    <location>
        <begin position="20"/>
        <end position="35"/>
    </location>
</feature>
<sequence>MARDPDPTPAETSPTPADHQQMDRSNDPDVTRAMDEAAPEAAMHSRRQRLTGSAAGVGSVGYDEAGAFDVGAGEAPGDDEPSARGGG</sequence>
<dbReference type="STRING" id="871741.SAMN05192570_2416"/>
<accession>A0A1I6SH26</accession>
<dbReference type="OrthoDB" id="7206009at2"/>
<protein>
    <recommendedName>
        <fullName evidence="4">Tat pathway signal protein</fullName>
    </recommendedName>
</protein>
<evidence type="ECO:0000256" key="1">
    <source>
        <dbReference type="SAM" id="MobiDB-lite"/>
    </source>
</evidence>
<evidence type="ECO:0008006" key="4">
    <source>
        <dbReference type="Google" id="ProtNLM"/>
    </source>
</evidence>
<gene>
    <name evidence="2" type="ORF">SAMN05192570_2416</name>
</gene>
<feature type="region of interest" description="Disordered" evidence="1">
    <location>
        <begin position="1"/>
        <end position="87"/>
    </location>
</feature>
<dbReference type="Proteomes" id="UP000198788">
    <property type="component" value="Unassembled WGS sequence"/>
</dbReference>
<name>A0A1I6SH26_9CAUL</name>
<dbReference type="EMBL" id="FOZV01000005">
    <property type="protein sequence ID" value="SFS76295.1"/>
    <property type="molecule type" value="Genomic_DNA"/>
</dbReference>
<keyword evidence="3" id="KW-1185">Reference proteome</keyword>
<dbReference type="AlphaFoldDB" id="A0A1I6SH26"/>
<reference evidence="3" key="1">
    <citation type="submission" date="2016-10" db="EMBL/GenBank/DDBJ databases">
        <authorList>
            <person name="Varghese N."/>
            <person name="Submissions S."/>
        </authorList>
    </citation>
    <scope>NUCLEOTIDE SEQUENCE [LARGE SCALE GENOMIC DNA]</scope>
    <source>
        <strain evidence="3">CGMCC 1.10683</strain>
    </source>
</reference>
<dbReference type="RefSeq" id="WP_092310942.1">
    <property type="nucleotide sequence ID" value="NZ_FOZV01000005.1"/>
</dbReference>